<name>A0AB39QTR8_9ACTN</name>
<evidence type="ECO:0000313" key="1">
    <source>
        <dbReference type="EMBL" id="XDQ46873.1"/>
    </source>
</evidence>
<dbReference type="AlphaFoldDB" id="A0AB39QTR8"/>
<gene>
    <name evidence="1" type="ORF">AB5J52_33990</name>
</gene>
<reference evidence="1" key="1">
    <citation type="submission" date="2024-07" db="EMBL/GenBank/DDBJ databases">
        <authorList>
            <person name="Yu S.T."/>
        </authorList>
    </citation>
    <scope>NUCLEOTIDE SEQUENCE</scope>
    <source>
        <strain evidence="1">R39</strain>
    </source>
</reference>
<proteinExistence type="predicted"/>
<accession>A0AB39QTR8</accession>
<dbReference type="RefSeq" id="WP_369225913.1">
    <property type="nucleotide sequence ID" value="NZ_CP163441.1"/>
</dbReference>
<sequence length="165" mass="18254">MTKKLYDRSSEEVPYPQLPAELRTAISSHVQEYGLPQPWDTVLCCRTRSRRLYRNGLLARLTGSADRDVESVGVAVLTARHLIVLTHGEHRGTTVLSAPLSTMRTHGHPRLPEGARDQVLDSGFSVWAHWSRFPEGAAYHVAAGDDPAGHRLREALAAAVRQVQS</sequence>
<dbReference type="EMBL" id="CP163441">
    <property type="protein sequence ID" value="XDQ46873.1"/>
    <property type="molecule type" value="Genomic_DNA"/>
</dbReference>
<protein>
    <submittedName>
        <fullName evidence="1">Uncharacterized protein</fullName>
    </submittedName>
</protein>
<organism evidence="1">
    <name type="scientific">Streptomyces sp. R39</name>
    <dbReference type="NCBI Taxonomy" id="3238631"/>
    <lineage>
        <taxon>Bacteria</taxon>
        <taxon>Bacillati</taxon>
        <taxon>Actinomycetota</taxon>
        <taxon>Actinomycetes</taxon>
        <taxon>Kitasatosporales</taxon>
        <taxon>Streptomycetaceae</taxon>
        <taxon>Streptomyces</taxon>
    </lineage>
</organism>